<organism evidence="2 3">
    <name type="scientific">Meloidogyne incognita</name>
    <name type="common">Southern root-knot nematode worm</name>
    <name type="synonym">Oxyuris incognita</name>
    <dbReference type="NCBI Taxonomy" id="6306"/>
    <lineage>
        <taxon>Eukaryota</taxon>
        <taxon>Metazoa</taxon>
        <taxon>Ecdysozoa</taxon>
        <taxon>Nematoda</taxon>
        <taxon>Chromadorea</taxon>
        <taxon>Rhabditida</taxon>
        <taxon>Tylenchina</taxon>
        <taxon>Tylenchomorpha</taxon>
        <taxon>Tylenchoidea</taxon>
        <taxon>Meloidogynidae</taxon>
        <taxon>Meloidogyninae</taxon>
        <taxon>Meloidogyne</taxon>
        <taxon>Meloidogyne incognita group</taxon>
    </lineage>
</organism>
<evidence type="ECO:0000256" key="1">
    <source>
        <dbReference type="SAM" id="Phobius"/>
    </source>
</evidence>
<keyword evidence="1" id="KW-0472">Membrane</keyword>
<dbReference type="AlphaFoldDB" id="A0A914NDQ7"/>
<dbReference type="WBParaSite" id="Minc3s04509g36444">
    <property type="protein sequence ID" value="Minc3s04509g36444"/>
    <property type="gene ID" value="Minc3s04509g36444"/>
</dbReference>
<sequence length="126" mass="15055">MQKTYNCKSRTTVINHCGNMVLQQNYILGKYMRSCTNFAVLVRNSFENFQSPFRSQLNLPFLRIFVYVLFPFCFNFNTSNTFVRWLITSTSTNFSLLFNCLIIIRISYFFGSLTHIFLIYKHHRLM</sequence>
<keyword evidence="1" id="KW-0812">Transmembrane</keyword>
<protein>
    <submittedName>
        <fullName evidence="3">Candidate secreted effector</fullName>
    </submittedName>
</protein>
<dbReference type="Proteomes" id="UP000887563">
    <property type="component" value="Unplaced"/>
</dbReference>
<proteinExistence type="predicted"/>
<keyword evidence="1" id="KW-1133">Transmembrane helix</keyword>
<keyword evidence="2" id="KW-1185">Reference proteome</keyword>
<name>A0A914NDQ7_MELIC</name>
<evidence type="ECO:0000313" key="2">
    <source>
        <dbReference type="Proteomes" id="UP000887563"/>
    </source>
</evidence>
<evidence type="ECO:0000313" key="3">
    <source>
        <dbReference type="WBParaSite" id="Minc3s04509g36444"/>
    </source>
</evidence>
<reference evidence="3" key="1">
    <citation type="submission" date="2022-11" db="UniProtKB">
        <authorList>
            <consortium name="WormBaseParasite"/>
        </authorList>
    </citation>
    <scope>IDENTIFICATION</scope>
</reference>
<feature type="transmembrane region" description="Helical" evidence="1">
    <location>
        <begin position="64"/>
        <end position="87"/>
    </location>
</feature>
<feature type="transmembrane region" description="Helical" evidence="1">
    <location>
        <begin position="93"/>
        <end position="120"/>
    </location>
</feature>
<accession>A0A914NDQ7</accession>